<organism evidence="1 2">
    <name type="scientific">Phanerochaete sordida</name>
    <dbReference type="NCBI Taxonomy" id="48140"/>
    <lineage>
        <taxon>Eukaryota</taxon>
        <taxon>Fungi</taxon>
        <taxon>Dikarya</taxon>
        <taxon>Basidiomycota</taxon>
        <taxon>Agaricomycotina</taxon>
        <taxon>Agaricomycetes</taxon>
        <taxon>Polyporales</taxon>
        <taxon>Phanerochaetaceae</taxon>
        <taxon>Phanerochaete</taxon>
    </lineage>
</organism>
<evidence type="ECO:0000313" key="2">
    <source>
        <dbReference type="Proteomes" id="UP000703269"/>
    </source>
</evidence>
<gene>
    <name evidence="1" type="ORF">PsYK624_111330</name>
</gene>
<keyword evidence="2" id="KW-1185">Reference proteome</keyword>
<reference evidence="1 2" key="1">
    <citation type="submission" date="2021-08" db="EMBL/GenBank/DDBJ databases">
        <title>Draft Genome Sequence of Phanerochaete sordida strain YK-624.</title>
        <authorList>
            <person name="Mori T."/>
            <person name="Dohra H."/>
            <person name="Suzuki T."/>
            <person name="Kawagishi H."/>
            <person name="Hirai H."/>
        </authorList>
    </citation>
    <scope>NUCLEOTIDE SEQUENCE [LARGE SCALE GENOMIC DNA]</scope>
    <source>
        <strain evidence="1 2">YK-624</strain>
    </source>
</reference>
<dbReference type="EMBL" id="BPQB01000044">
    <property type="protein sequence ID" value="GJE94957.1"/>
    <property type="molecule type" value="Genomic_DNA"/>
</dbReference>
<dbReference type="AlphaFoldDB" id="A0A9P3GG11"/>
<proteinExistence type="predicted"/>
<name>A0A9P3GG11_9APHY</name>
<dbReference type="Proteomes" id="UP000703269">
    <property type="component" value="Unassembled WGS sequence"/>
</dbReference>
<sequence>MLAPQRDVEDVVDVDDAMERVLLELEDGVIDLTLGFALTIVALVASNDFAASTLKISVSEMFMYAHAGMSVPDGMGRGCDFLVSRGSSGMPGLDYVVIDHVADTPAWIIRRSPGCESS</sequence>
<evidence type="ECO:0000313" key="1">
    <source>
        <dbReference type="EMBL" id="GJE94957.1"/>
    </source>
</evidence>
<comment type="caution">
    <text evidence="1">The sequence shown here is derived from an EMBL/GenBank/DDBJ whole genome shotgun (WGS) entry which is preliminary data.</text>
</comment>
<protein>
    <submittedName>
        <fullName evidence="1">Uncharacterized protein</fullName>
    </submittedName>
</protein>
<accession>A0A9P3GG11</accession>